<dbReference type="InterPro" id="IPR000727">
    <property type="entry name" value="T_SNARE_dom"/>
</dbReference>
<dbReference type="GO" id="GO:0006886">
    <property type="term" value="P:intracellular protein transport"/>
    <property type="evidence" value="ECO:0007669"/>
    <property type="project" value="InterPro"/>
</dbReference>
<dbReference type="GO" id="GO:0006906">
    <property type="term" value="P:vesicle fusion"/>
    <property type="evidence" value="ECO:0007669"/>
    <property type="project" value="TreeGrafter"/>
</dbReference>
<keyword evidence="2" id="KW-1133">Transmembrane helix</keyword>
<dbReference type="GO" id="GO:0005484">
    <property type="term" value="F:SNAP receptor activity"/>
    <property type="evidence" value="ECO:0007669"/>
    <property type="project" value="InterPro"/>
</dbReference>
<dbReference type="PROSITE" id="PS00914">
    <property type="entry name" value="SYNTAXIN"/>
    <property type="match status" value="1"/>
</dbReference>
<dbReference type="EMBL" id="LFVZ01000007">
    <property type="protein sequence ID" value="KTW28361.1"/>
    <property type="molecule type" value="Genomic_DNA"/>
</dbReference>
<dbReference type="Pfam" id="PF14523">
    <property type="entry name" value="Syntaxin_2"/>
    <property type="match status" value="1"/>
</dbReference>
<dbReference type="InterPro" id="IPR045242">
    <property type="entry name" value="Syntaxin"/>
</dbReference>
<protein>
    <recommendedName>
        <fullName evidence="3">t-SNARE coiled-coil homology domain-containing protein</fullName>
    </recommendedName>
</protein>
<comment type="similarity">
    <text evidence="1">Belongs to the syntaxin family.</text>
</comment>
<dbReference type="VEuPathDB" id="FungiDB:T552_01621"/>
<feature type="transmembrane region" description="Helical" evidence="2">
    <location>
        <begin position="245"/>
        <end position="264"/>
    </location>
</feature>
<dbReference type="InterPro" id="IPR010989">
    <property type="entry name" value="SNARE"/>
</dbReference>
<dbReference type="FunFam" id="1.20.5.110:FF:000059">
    <property type="entry name" value="Related to syntaxin 12"/>
    <property type="match status" value="1"/>
</dbReference>
<reference evidence="5" key="1">
    <citation type="journal article" date="2016" name="Nat. Commun.">
        <title>Genome analysis of three Pneumocystis species reveals adaptation mechanisms to life exclusively in mammalian hosts.</title>
        <authorList>
            <person name="Ma L."/>
            <person name="Chen Z."/>
            <person name="Huang D.W."/>
            <person name="Kutty G."/>
            <person name="Ishihara M."/>
            <person name="Wang H."/>
            <person name="Abouelleil A."/>
            <person name="Bishop L."/>
            <person name="Davey E."/>
            <person name="Deng R."/>
            <person name="Deng X."/>
            <person name="Fan L."/>
            <person name="Fantoni G."/>
            <person name="Fitzgerald M."/>
            <person name="Gogineni E."/>
            <person name="Goldberg J.M."/>
            <person name="Handley G."/>
            <person name="Hu X."/>
            <person name="Huber C."/>
            <person name="Jiao X."/>
            <person name="Jones K."/>
            <person name="Levin J.Z."/>
            <person name="Liu Y."/>
            <person name="Macdonald P."/>
            <person name="Melnikov A."/>
            <person name="Raley C."/>
            <person name="Sassi M."/>
            <person name="Sherman B.T."/>
            <person name="Song X."/>
            <person name="Sykes S."/>
            <person name="Tran B."/>
            <person name="Walsh L."/>
            <person name="Xia Y."/>
            <person name="Yang J."/>
            <person name="Young S."/>
            <person name="Zeng Q."/>
            <person name="Zheng X."/>
            <person name="Stephens R."/>
            <person name="Nusbaum C."/>
            <person name="Birren B.W."/>
            <person name="Azadi P."/>
            <person name="Lempicki R.A."/>
            <person name="Cuomo C.A."/>
            <person name="Kovacs J.A."/>
        </authorList>
    </citation>
    <scope>NUCLEOTIDE SEQUENCE [LARGE SCALE GENOMIC DNA]</scope>
    <source>
        <strain evidence="5">B80</strain>
    </source>
</reference>
<dbReference type="OrthoDB" id="364348at2759"/>
<dbReference type="CDD" id="cd15840">
    <property type="entry name" value="SNARE_Qa"/>
    <property type="match status" value="1"/>
</dbReference>
<dbReference type="PANTHER" id="PTHR19957:SF38">
    <property type="entry name" value="LD27581P"/>
    <property type="match status" value="1"/>
</dbReference>
<keyword evidence="2" id="KW-0472">Membrane</keyword>
<sequence>MSFADLYDTKPMQSYKNFTEDSLEYREYYILVQQISHNILTINSNVSTINQLSDVFGTKKDTDDIRNRLHKLIEDSHELVKTTMTFVKKLCEYEFPSDSHNKFTQQKLSNDFSNALINFKKAQNISVERQKKCIRVSKMIVEENNQEESSPLLQDQFRMQLIDGSEIEFNESLISERESEIRTIESGIIELNEIFRDLGTIISEQGTMIDNIENNISTTLSQVIHADNELKNANRYQKKTRNRSCCILFILSFIASIVILTIILG</sequence>
<dbReference type="GO" id="GO:0006896">
    <property type="term" value="P:Golgi to vacuole transport"/>
    <property type="evidence" value="ECO:0007669"/>
    <property type="project" value="TreeGrafter"/>
</dbReference>
<dbReference type="InterPro" id="IPR006012">
    <property type="entry name" value="Syntaxin/epimorphin_CS"/>
</dbReference>
<dbReference type="Gene3D" id="1.20.58.70">
    <property type="match status" value="1"/>
</dbReference>
<evidence type="ECO:0000256" key="1">
    <source>
        <dbReference type="ARBA" id="ARBA00009063"/>
    </source>
</evidence>
<accession>A0A0W4ZJ25</accession>
<dbReference type="PROSITE" id="PS50192">
    <property type="entry name" value="T_SNARE"/>
    <property type="match status" value="1"/>
</dbReference>
<dbReference type="Proteomes" id="UP000054454">
    <property type="component" value="Unassembled WGS sequence"/>
</dbReference>
<dbReference type="GO" id="GO:0012505">
    <property type="term" value="C:endomembrane system"/>
    <property type="evidence" value="ECO:0007669"/>
    <property type="project" value="TreeGrafter"/>
</dbReference>
<dbReference type="AlphaFoldDB" id="A0A0W4ZJ25"/>
<dbReference type="SMART" id="SM00397">
    <property type="entry name" value="t_SNARE"/>
    <property type="match status" value="1"/>
</dbReference>
<dbReference type="RefSeq" id="XP_018225904.1">
    <property type="nucleotide sequence ID" value="XM_018370199.1"/>
</dbReference>
<dbReference type="PANTHER" id="PTHR19957">
    <property type="entry name" value="SYNTAXIN"/>
    <property type="match status" value="1"/>
</dbReference>
<name>A0A0W4ZJ25_PNEC8</name>
<dbReference type="Gene3D" id="1.20.5.110">
    <property type="match status" value="1"/>
</dbReference>
<evidence type="ECO:0000259" key="3">
    <source>
        <dbReference type="PROSITE" id="PS50192"/>
    </source>
</evidence>
<keyword evidence="2" id="KW-0812">Transmembrane</keyword>
<feature type="domain" description="T-SNARE coiled-coil homology" evidence="3">
    <location>
        <begin position="171"/>
        <end position="233"/>
    </location>
</feature>
<evidence type="ECO:0000313" key="4">
    <source>
        <dbReference type="EMBL" id="KTW28361.1"/>
    </source>
</evidence>
<dbReference type="Pfam" id="PF05739">
    <property type="entry name" value="SNARE"/>
    <property type="match status" value="1"/>
</dbReference>
<dbReference type="GO" id="GO:0000149">
    <property type="term" value="F:SNARE binding"/>
    <property type="evidence" value="ECO:0007669"/>
    <property type="project" value="TreeGrafter"/>
</dbReference>
<dbReference type="GO" id="GO:0048278">
    <property type="term" value="P:vesicle docking"/>
    <property type="evidence" value="ECO:0007669"/>
    <property type="project" value="TreeGrafter"/>
</dbReference>
<organism evidence="4 5">
    <name type="scientific">Pneumocystis carinii (strain B80)</name>
    <name type="common">Rat pneumocystis pneumonia agent</name>
    <name type="synonym">Pneumocystis carinii f. sp. carinii</name>
    <dbReference type="NCBI Taxonomy" id="1408658"/>
    <lineage>
        <taxon>Eukaryota</taxon>
        <taxon>Fungi</taxon>
        <taxon>Dikarya</taxon>
        <taxon>Ascomycota</taxon>
        <taxon>Taphrinomycotina</taxon>
        <taxon>Pneumocystomycetes</taxon>
        <taxon>Pneumocystaceae</taxon>
        <taxon>Pneumocystis</taxon>
    </lineage>
</organism>
<dbReference type="GeneID" id="28936402"/>
<dbReference type="InterPro" id="IPR006011">
    <property type="entry name" value="Syntaxin_N"/>
</dbReference>
<gene>
    <name evidence="4" type="ORF">T552_01621</name>
</gene>
<comment type="caution">
    <text evidence="4">The sequence shown here is derived from an EMBL/GenBank/DDBJ whole genome shotgun (WGS) entry which is preliminary data.</text>
</comment>
<keyword evidence="5" id="KW-1185">Reference proteome</keyword>
<dbReference type="SUPFAM" id="SSF47661">
    <property type="entry name" value="t-snare proteins"/>
    <property type="match status" value="1"/>
</dbReference>
<evidence type="ECO:0000256" key="2">
    <source>
        <dbReference type="SAM" id="Phobius"/>
    </source>
</evidence>
<dbReference type="GO" id="GO:0031201">
    <property type="term" value="C:SNARE complex"/>
    <property type="evidence" value="ECO:0007669"/>
    <property type="project" value="TreeGrafter"/>
</dbReference>
<proteinExistence type="inferred from homology"/>
<evidence type="ECO:0000313" key="5">
    <source>
        <dbReference type="Proteomes" id="UP000054454"/>
    </source>
</evidence>